<dbReference type="InterPro" id="IPR007298">
    <property type="entry name" value="Cu-R_lipoprotein_NlpE"/>
</dbReference>
<proteinExistence type="predicted"/>
<comment type="caution">
    <text evidence="3">The sequence shown here is derived from an EMBL/GenBank/DDBJ whole genome shotgun (WGS) entry which is preliminary data.</text>
</comment>
<dbReference type="PROSITE" id="PS51257">
    <property type="entry name" value="PROKAR_LIPOPROTEIN"/>
    <property type="match status" value="1"/>
</dbReference>
<feature type="signal peptide" evidence="2">
    <location>
        <begin position="1"/>
        <end position="18"/>
    </location>
</feature>
<evidence type="ECO:0000313" key="3">
    <source>
        <dbReference type="EMBL" id="MBZ4039846.1"/>
    </source>
</evidence>
<sequence length="174" mass="18174">MNPTARLACLALSAVLLAACQRSEPADESAATVDPAATAAPAATPADDASKVVSTDNGAMDAGELDLRAFAGTFNGTLPCASCPGIETELTLSPDGTFAMTESYIDQADGAQQLQGTWAAEQDGARLRLDPDSKSENDRVYEIVSNDEVRMLDLGAQRIESGLDYSLRRSGANM</sequence>
<feature type="compositionally biased region" description="Low complexity" evidence="1">
    <location>
        <begin position="30"/>
        <end position="47"/>
    </location>
</feature>
<organism evidence="3 4">
    <name type="scientific">Novilysobacter selenitireducens</name>
    <dbReference type="NCBI Taxonomy" id="2872639"/>
    <lineage>
        <taxon>Bacteria</taxon>
        <taxon>Pseudomonadati</taxon>
        <taxon>Pseudomonadota</taxon>
        <taxon>Gammaproteobacteria</taxon>
        <taxon>Lysobacterales</taxon>
        <taxon>Lysobacteraceae</taxon>
        <taxon>Novilysobacter</taxon>
    </lineage>
</organism>
<accession>A0ABS7T7I1</accession>
<dbReference type="Proteomes" id="UP001430954">
    <property type="component" value="Unassembled WGS sequence"/>
</dbReference>
<feature type="region of interest" description="Disordered" evidence="1">
    <location>
        <begin position="27"/>
        <end position="54"/>
    </location>
</feature>
<evidence type="ECO:0000313" key="4">
    <source>
        <dbReference type="Proteomes" id="UP001430954"/>
    </source>
</evidence>
<protein>
    <submittedName>
        <fullName evidence="3">Copper resistance protein NlpE</fullName>
    </submittedName>
</protein>
<keyword evidence="2" id="KW-0732">Signal</keyword>
<evidence type="ECO:0000256" key="1">
    <source>
        <dbReference type="SAM" id="MobiDB-lite"/>
    </source>
</evidence>
<gene>
    <name evidence="3" type="ORF">K6753_09905</name>
</gene>
<reference evidence="3 4" key="1">
    <citation type="submission" date="2021-09" db="EMBL/GenBank/DDBJ databases">
        <title>Lysobacter sp. 13A isolated from the river sediment.</title>
        <authorList>
            <person name="Liu H."/>
            <person name="Li S."/>
            <person name="Mao S."/>
        </authorList>
    </citation>
    <scope>NUCLEOTIDE SEQUENCE [LARGE SCALE GENOMIC DNA]</scope>
    <source>
        <strain evidence="3 4">13A</strain>
    </source>
</reference>
<dbReference type="Pfam" id="PF04170">
    <property type="entry name" value="NlpE"/>
    <property type="match status" value="1"/>
</dbReference>
<feature type="chain" id="PRO_5046268813" evidence="2">
    <location>
        <begin position="19"/>
        <end position="174"/>
    </location>
</feature>
<evidence type="ECO:0000256" key="2">
    <source>
        <dbReference type="SAM" id="SignalP"/>
    </source>
</evidence>
<name>A0ABS7T7I1_9GAMM</name>
<dbReference type="Gene3D" id="2.40.128.640">
    <property type="match status" value="1"/>
</dbReference>
<dbReference type="RefSeq" id="WP_223676296.1">
    <property type="nucleotide sequence ID" value="NZ_JAINZW010000004.1"/>
</dbReference>
<keyword evidence="4" id="KW-1185">Reference proteome</keyword>
<dbReference type="EMBL" id="JAINZW010000004">
    <property type="protein sequence ID" value="MBZ4039846.1"/>
    <property type="molecule type" value="Genomic_DNA"/>
</dbReference>